<sequence>MKEQQQDAFATIEIIKEIHRDMKTVHRSIAHAVLFTQSKVVTKSRTSHFVSYRNHQIDTFETEINECDVFSAIFATGDFHRDLNAKEVNDLNAVMSNFEVCATEVIKKLRDNQTKKENNVMHYT</sequence>
<evidence type="ECO:0000313" key="1">
    <source>
        <dbReference type="EMBL" id="CAF28190.1"/>
    </source>
</evidence>
<dbReference type="RefSeq" id="WP_011181201.1">
    <property type="nucleotide sequence ID" value="NC_005956.1"/>
</dbReference>
<protein>
    <submittedName>
        <fullName evidence="1">Uncharacterized protein</fullName>
    </submittedName>
</protein>
<evidence type="ECO:0000313" key="2">
    <source>
        <dbReference type="Proteomes" id="UP000000421"/>
    </source>
</evidence>
<reference evidence="1 2" key="1">
    <citation type="journal article" date="2004" name="Proc. Natl. Acad. Sci. U.S.A.">
        <title>The louse-borne human pathogen Bartonella quintana is a genomic derivative of the zoonotic agent Bartonella henselae.</title>
        <authorList>
            <person name="Alsmark U.C.M."/>
            <person name="Frank A.C."/>
            <person name="Karlberg E.O."/>
            <person name="Legault B.-A."/>
            <person name="Ardell D.H."/>
            <person name="Canbaeck B."/>
            <person name="Eriksson A.-S."/>
            <person name="Naeslund A.K."/>
            <person name="Handley S.A."/>
            <person name="Huvet M."/>
            <person name="La Scola B."/>
            <person name="Holmberg M."/>
            <person name="Andersson S.G.E."/>
        </authorList>
    </citation>
    <scope>NUCLEOTIDE SEQUENCE [LARGE SCALE GENOMIC DNA]</scope>
    <source>
        <strain evidence="2">ATCC 49882 / DSM 28221 / CCUG 30454 / Houston 1</strain>
    </source>
</reference>
<dbReference type="Proteomes" id="UP000000421">
    <property type="component" value="Chromosome"/>
</dbReference>
<dbReference type="KEGG" id="bhe:BH14250"/>
<keyword evidence="2" id="KW-1185">Reference proteome</keyword>
<dbReference type="EMBL" id="BX897699">
    <property type="protein sequence ID" value="CAF28190.1"/>
    <property type="molecule type" value="Genomic_DNA"/>
</dbReference>
<dbReference type="PaxDb" id="283166-BH14250"/>
<name>A0A0H3M455_BARHE</name>
<gene>
    <name evidence="1" type="ordered locus">BH14250</name>
</gene>
<dbReference type="EnsemblBacteria" id="CAF28190">
    <property type="protein sequence ID" value="CAF28190"/>
    <property type="gene ID" value="BH14250"/>
</dbReference>
<accession>A0A0H3M455</accession>
<dbReference type="AlphaFoldDB" id="A0A0H3M455"/>
<dbReference type="eggNOG" id="COG1192">
    <property type="taxonomic scope" value="Bacteria"/>
</dbReference>
<accession>A0A0K8J1F2</accession>
<proteinExistence type="predicted"/>
<dbReference type="GeneID" id="92986030"/>
<organism evidence="1 2">
    <name type="scientific">Bartonella henselae (strain ATCC 49882 / DSM 28221 / CCUG 30454 / Houston 1)</name>
    <name type="common">Rochalimaea henselae</name>
    <dbReference type="NCBI Taxonomy" id="283166"/>
    <lineage>
        <taxon>Bacteria</taxon>
        <taxon>Pseudomonadati</taxon>
        <taxon>Pseudomonadota</taxon>
        <taxon>Alphaproteobacteria</taxon>
        <taxon>Hyphomicrobiales</taxon>
        <taxon>Bartonellaceae</taxon>
        <taxon>Bartonella</taxon>
    </lineage>
</organism>